<accession>E6MJ08</accession>
<reference evidence="1 2" key="1">
    <citation type="submission" date="2010-12" db="EMBL/GenBank/DDBJ databases">
        <authorList>
            <person name="Muzny D."/>
            <person name="Qin X."/>
            <person name="Deng J."/>
            <person name="Jiang H."/>
            <person name="Liu Y."/>
            <person name="Qu J."/>
            <person name="Song X.-Z."/>
            <person name="Zhang L."/>
            <person name="Thornton R."/>
            <person name="Coyle M."/>
            <person name="Francisco L."/>
            <person name="Jackson L."/>
            <person name="Javaid M."/>
            <person name="Korchina V."/>
            <person name="Kovar C."/>
            <person name="Mata R."/>
            <person name="Mathew T."/>
            <person name="Ngo R."/>
            <person name="Nguyen L."/>
            <person name="Nguyen N."/>
            <person name="Okwuonu G."/>
            <person name="Ongeri F."/>
            <person name="Pham C."/>
            <person name="Simmons D."/>
            <person name="Wilczek-Boney K."/>
            <person name="Hale W."/>
            <person name="Jakkamsetti A."/>
            <person name="Pham P."/>
            <person name="Ruth R."/>
            <person name="San Lucas F."/>
            <person name="Warren J."/>
            <person name="Zhang J."/>
            <person name="Zhao Z."/>
            <person name="Zhou C."/>
            <person name="Zhu D."/>
            <person name="Lee S."/>
            <person name="Bess C."/>
            <person name="Blankenburg K."/>
            <person name="Forbes L."/>
            <person name="Fu Q."/>
            <person name="Gubbala S."/>
            <person name="Hirani K."/>
            <person name="Jayaseelan J.C."/>
            <person name="Lara F."/>
            <person name="Munidasa M."/>
            <person name="Palculict T."/>
            <person name="Patil S."/>
            <person name="Pu L.-L."/>
            <person name="Saada N."/>
            <person name="Tang L."/>
            <person name="Weissenberger G."/>
            <person name="Zhu Y."/>
            <person name="Hemphill L."/>
            <person name="Shang Y."/>
            <person name="Youmans B."/>
            <person name="Ayvaz T."/>
            <person name="Ross M."/>
            <person name="Santibanez J."/>
            <person name="Aqrawi P."/>
            <person name="Gross S."/>
            <person name="Joshi V."/>
            <person name="Fowler G."/>
            <person name="Nazareth L."/>
            <person name="Reid J."/>
            <person name="Worley K."/>
            <person name="Petrosino J."/>
            <person name="Highlander S."/>
            <person name="Gibbs R."/>
        </authorList>
    </citation>
    <scope>NUCLEOTIDE SEQUENCE [LARGE SCALE GENOMIC DNA]</scope>
    <source>
        <strain evidence="1 2">ATCC 23263</strain>
    </source>
</reference>
<gene>
    <name evidence="1" type="ORF">HMP0721_1993</name>
</gene>
<keyword evidence="2" id="KW-1185">Reference proteome</keyword>
<dbReference type="Proteomes" id="UP000004754">
    <property type="component" value="Unassembled WGS sequence"/>
</dbReference>
<dbReference type="HOGENOM" id="CLU_2466601_0_0_9"/>
<proteinExistence type="predicted"/>
<dbReference type="EMBL" id="AEQN01000026">
    <property type="protein sequence ID" value="EFV00828.1"/>
    <property type="molecule type" value="Genomic_DNA"/>
</dbReference>
<organism evidence="1 2">
    <name type="scientific">Pseudoramibacter alactolyticus ATCC 23263</name>
    <dbReference type="NCBI Taxonomy" id="887929"/>
    <lineage>
        <taxon>Bacteria</taxon>
        <taxon>Bacillati</taxon>
        <taxon>Bacillota</taxon>
        <taxon>Clostridia</taxon>
        <taxon>Eubacteriales</taxon>
        <taxon>Eubacteriaceae</taxon>
        <taxon>Pseudoramibacter</taxon>
    </lineage>
</organism>
<sequence>MREVIGPGLGVVVHIVGAFKLGTDDVVGIEHRQQFLGDELFPDALNQGTHILIVSLHRAALVQFGITGMCAQPHQLEPLGKPIHASNA</sequence>
<evidence type="ECO:0000313" key="2">
    <source>
        <dbReference type="Proteomes" id="UP000004754"/>
    </source>
</evidence>
<protein>
    <submittedName>
        <fullName evidence="1">Uncharacterized protein</fullName>
    </submittedName>
</protein>
<name>E6MJ08_9FIRM</name>
<dbReference type="AlphaFoldDB" id="E6MJ08"/>
<comment type="caution">
    <text evidence="1">The sequence shown here is derived from an EMBL/GenBank/DDBJ whole genome shotgun (WGS) entry which is preliminary data.</text>
</comment>
<evidence type="ECO:0000313" key="1">
    <source>
        <dbReference type="EMBL" id="EFV00828.1"/>
    </source>
</evidence>